<comment type="caution">
    <text evidence="2">The sequence shown here is derived from an EMBL/GenBank/DDBJ whole genome shotgun (WGS) entry which is preliminary data.</text>
</comment>
<accession>A0ABW9D1H2</accession>
<keyword evidence="3" id="KW-1185">Reference proteome</keyword>
<protein>
    <submittedName>
        <fullName evidence="2">Uncharacterized protein</fullName>
    </submittedName>
</protein>
<keyword evidence="1" id="KW-1133">Transmembrane helix</keyword>
<evidence type="ECO:0000313" key="3">
    <source>
        <dbReference type="Proteomes" id="UP001629367"/>
    </source>
</evidence>
<sequence>MATLVVETGLRRGITRIFALSILSEAMLLLVLAVIDMLDNSRGIVLTFCVGGVLGVIAYKALGAVLLMIAATLLAMVALPGVLQRPQPVAGTRR</sequence>
<evidence type="ECO:0000313" key="2">
    <source>
        <dbReference type="EMBL" id="MFM0591919.1"/>
    </source>
</evidence>
<keyword evidence="1" id="KW-0472">Membrane</keyword>
<keyword evidence="1" id="KW-0812">Transmembrane</keyword>
<feature type="transmembrane region" description="Helical" evidence="1">
    <location>
        <begin position="14"/>
        <end position="35"/>
    </location>
</feature>
<evidence type="ECO:0000256" key="1">
    <source>
        <dbReference type="SAM" id="Phobius"/>
    </source>
</evidence>
<dbReference type="EMBL" id="JAQQBZ010000001">
    <property type="protein sequence ID" value="MFM0591919.1"/>
    <property type="molecule type" value="Genomic_DNA"/>
</dbReference>
<reference evidence="2 3" key="1">
    <citation type="journal article" date="2024" name="Chem. Sci.">
        <title>Discovery of megapolipeptins by genome mining of a Burkholderiales bacteria collection.</title>
        <authorList>
            <person name="Paulo B.S."/>
            <person name="Recchia M.J.J."/>
            <person name="Lee S."/>
            <person name="Fergusson C.H."/>
            <person name="Romanowski S.B."/>
            <person name="Hernandez A."/>
            <person name="Krull N."/>
            <person name="Liu D.Y."/>
            <person name="Cavanagh H."/>
            <person name="Bos A."/>
            <person name="Gray C.A."/>
            <person name="Murphy B.T."/>
            <person name="Linington R.G."/>
            <person name="Eustaquio A.S."/>
        </authorList>
    </citation>
    <scope>NUCLEOTIDE SEQUENCE [LARGE SCALE GENOMIC DNA]</scope>
    <source>
        <strain evidence="2 3">RL17-335-BIF-A</strain>
    </source>
</reference>
<name>A0ABW9D1H2_9BURK</name>
<feature type="transmembrane region" description="Helical" evidence="1">
    <location>
        <begin position="65"/>
        <end position="83"/>
    </location>
</feature>
<organism evidence="2 3">
    <name type="scientific">Paraburkholderia dilworthii</name>
    <dbReference type="NCBI Taxonomy" id="948106"/>
    <lineage>
        <taxon>Bacteria</taxon>
        <taxon>Pseudomonadati</taxon>
        <taxon>Pseudomonadota</taxon>
        <taxon>Betaproteobacteria</taxon>
        <taxon>Burkholderiales</taxon>
        <taxon>Burkholderiaceae</taxon>
        <taxon>Paraburkholderia</taxon>
    </lineage>
</organism>
<gene>
    <name evidence="2" type="ORF">PQQ68_02745</name>
</gene>
<dbReference type="RefSeq" id="WP_408208781.1">
    <property type="nucleotide sequence ID" value="NZ_JAQQBZ010000001.1"/>
</dbReference>
<proteinExistence type="predicted"/>
<dbReference type="Proteomes" id="UP001629367">
    <property type="component" value="Unassembled WGS sequence"/>
</dbReference>